<dbReference type="GO" id="GO:0030288">
    <property type="term" value="C:outer membrane-bounded periplasmic space"/>
    <property type="evidence" value="ECO:0007669"/>
    <property type="project" value="TreeGrafter"/>
</dbReference>
<evidence type="ECO:0000313" key="2">
    <source>
        <dbReference type="EMBL" id="WCE46275.1"/>
    </source>
</evidence>
<name>A0AB38XPM5_9ACTO</name>
<dbReference type="Pfam" id="PF13343">
    <property type="entry name" value="SBP_bac_6"/>
    <property type="match status" value="1"/>
</dbReference>
<dbReference type="PANTHER" id="PTHR30006">
    <property type="entry name" value="THIAMINE-BINDING PERIPLASMIC PROTEIN-RELATED"/>
    <property type="match status" value="1"/>
</dbReference>
<dbReference type="KEGG" id="wne:PIG85_01125"/>
<reference evidence="2" key="1">
    <citation type="submission" date="2023-01" db="EMBL/GenBank/DDBJ databases">
        <title>Comparative Genomic Analysis of the Clinically-Derived Winkia Strain NY0527 Provides Evidence into the Taxonomic Reassignment of Winkia neuii and Characterizes Their Virulence Traits.</title>
        <authorList>
            <person name="Cai X."/>
            <person name="Peng Y."/>
            <person name="Li M."/>
            <person name="Qiu Y."/>
            <person name="Wang Y."/>
            <person name="Xu L."/>
            <person name="Hou Q."/>
        </authorList>
    </citation>
    <scope>NUCLEOTIDE SEQUENCE</scope>
    <source>
        <strain evidence="2">NY0527</strain>
    </source>
</reference>
<evidence type="ECO:0000313" key="3">
    <source>
        <dbReference type="Proteomes" id="UP001211044"/>
    </source>
</evidence>
<dbReference type="RefSeq" id="WP_004806758.1">
    <property type="nucleotide sequence ID" value="NZ_CP116394.1"/>
</dbReference>
<protein>
    <submittedName>
        <fullName evidence="2">Thiamine ABC transporter substrate-binding protein</fullName>
    </submittedName>
</protein>
<organism evidence="2 3">
    <name type="scientific">Winkia neuii subsp. anitrata</name>
    <dbReference type="NCBI Taxonomy" id="29318"/>
    <lineage>
        <taxon>Bacteria</taxon>
        <taxon>Bacillati</taxon>
        <taxon>Actinomycetota</taxon>
        <taxon>Actinomycetes</taxon>
        <taxon>Actinomycetales</taxon>
        <taxon>Actinomycetaceae</taxon>
        <taxon>Winkia</taxon>
    </lineage>
</organism>
<proteinExistence type="predicted"/>
<gene>
    <name evidence="2" type="ORF">PIG85_01125</name>
</gene>
<dbReference type="GO" id="GO:0015888">
    <property type="term" value="P:thiamine transport"/>
    <property type="evidence" value="ECO:0007669"/>
    <property type="project" value="InterPro"/>
</dbReference>
<dbReference type="NCBIfam" id="TIGR01254">
    <property type="entry name" value="sfuA"/>
    <property type="match status" value="1"/>
</dbReference>
<keyword evidence="1" id="KW-0732">Signal</keyword>
<evidence type="ECO:0000256" key="1">
    <source>
        <dbReference type="ARBA" id="ARBA00022729"/>
    </source>
</evidence>
<dbReference type="GO" id="GO:0030976">
    <property type="term" value="F:thiamine pyrophosphate binding"/>
    <property type="evidence" value="ECO:0007669"/>
    <property type="project" value="TreeGrafter"/>
</dbReference>
<dbReference type="Proteomes" id="UP001211044">
    <property type="component" value="Chromosome"/>
</dbReference>
<dbReference type="Gene3D" id="3.40.190.10">
    <property type="entry name" value="Periplasmic binding protein-like II"/>
    <property type="match status" value="2"/>
</dbReference>
<dbReference type="EMBL" id="CP116394">
    <property type="protein sequence ID" value="WCE46275.1"/>
    <property type="molecule type" value="Genomic_DNA"/>
</dbReference>
<accession>A0AB38XPM5</accession>
<dbReference type="InterPro" id="IPR005948">
    <property type="entry name" value="ThiB-like"/>
</dbReference>
<dbReference type="SUPFAM" id="SSF53850">
    <property type="entry name" value="Periplasmic binding protein-like II"/>
    <property type="match status" value="1"/>
</dbReference>
<dbReference type="PANTHER" id="PTHR30006:SF2">
    <property type="entry name" value="ABC TRANSPORTER SUBSTRATE-BINDING PROTEIN"/>
    <property type="match status" value="1"/>
</dbReference>
<dbReference type="AlphaFoldDB" id="A0AB38XPM5"/>
<dbReference type="GO" id="GO:0030975">
    <property type="term" value="F:thiamine binding"/>
    <property type="evidence" value="ECO:0007669"/>
    <property type="project" value="InterPro"/>
</dbReference>
<sequence length="358" mass="38528">MNKEFSAVAVLALSTIVISGCGAGNGTDKAASDKSGSDQKADKTVTLIAYDSFPTKDIQPAFEKKTGYKLKVVDGGDGAELTNKLVMSKGAPVADVALGMDNNVALTAADKGVFEKADVKLPEGVDQYQVKGQEALVPFDRSQYCLNYDEKWFKDKGKQAPTSFEDLTKPEYKNLVVVEDPRKSTPGMGLLTATIADQGENAFADYWKKLKDNGVEVTGGWTDAFAKFSTSDGGTKPVMAGYASSPAYPTGKDEAGKDVFNMKNMDSTCYAAVEYMSALKGAKNTEGAKVLMDYLLSKDAQELVSKVNYMYPVNSQAQLPKDLAEHGAEVKDALNIDPKKVADNRTAWLKTWADAMGM</sequence>
<dbReference type="PROSITE" id="PS51257">
    <property type="entry name" value="PROKAR_LIPOPROTEIN"/>
    <property type="match status" value="1"/>
</dbReference>